<dbReference type="Proteomes" id="UP000214746">
    <property type="component" value="Unassembled WGS sequence"/>
</dbReference>
<evidence type="ECO:0000313" key="2">
    <source>
        <dbReference type="Proteomes" id="UP000214746"/>
    </source>
</evidence>
<protein>
    <submittedName>
        <fullName evidence="1">Uncharacterized protein</fullName>
    </submittedName>
</protein>
<reference evidence="1" key="1">
    <citation type="submission" date="2018-06" db="EMBL/GenBank/DDBJ databases">
        <title>Paenibacillus xerothermodurans sp. nov. an extremely dry heat resistant spore forming bacterium isolated from the soil of Cape Canaveral, Florida.</title>
        <authorList>
            <person name="Seuylemezian A."/>
            <person name="Kaur N."/>
            <person name="Patil P."/>
            <person name="Patil P."/>
            <person name="Mayilraj S."/>
            <person name="Vaishampayan P."/>
        </authorList>
    </citation>
    <scope>NUCLEOTIDE SEQUENCE [LARGE SCALE GENOMIC DNA]</scope>
    <source>
        <strain evidence="1">ATCC 27380</strain>
    </source>
</reference>
<comment type="caution">
    <text evidence="1">The sequence shown here is derived from an EMBL/GenBank/DDBJ whole genome shotgun (WGS) entry which is preliminary data.</text>
</comment>
<dbReference type="AlphaFoldDB" id="A0A2W1N3H1"/>
<evidence type="ECO:0000313" key="1">
    <source>
        <dbReference type="EMBL" id="PZE19269.1"/>
    </source>
</evidence>
<name>A0A2W1N3H1_PAEXE</name>
<gene>
    <name evidence="1" type="ORF">CBW46_019485</name>
</gene>
<organism evidence="1 2">
    <name type="scientific">Paenibacillus xerothermodurans</name>
    <dbReference type="NCBI Taxonomy" id="1977292"/>
    <lineage>
        <taxon>Bacteria</taxon>
        <taxon>Bacillati</taxon>
        <taxon>Bacillota</taxon>
        <taxon>Bacilli</taxon>
        <taxon>Bacillales</taxon>
        <taxon>Paenibacillaceae</taxon>
        <taxon>Paenibacillus</taxon>
    </lineage>
</organism>
<proteinExistence type="predicted"/>
<accession>A0A2W1N3H1</accession>
<sequence>MGSARCDGKDCDSRLQLSAGTRCAATGHGSVLVPARWAEVPVRCNKRVPPEAYSSALVPPCWAEVYRRSLQLSKGAGTLE</sequence>
<dbReference type="EMBL" id="NHRJ02000019">
    <property type="protein sequence ID" value="PZE19269.1"/>
    <property type="molecule type" value="Genomic_DNA"/>
</dbReference>
<keyword evidence="2" id="KW-1185">Reference proteome</keyword>